<gene>
    <name evidence="3" type="ORF">OSTLU_29292</name>
</gene>
<evidence type="ECO:0000313" key="4">
    <source>
        <dbReference type="Proteomes" id="UP000001568"/>
    </source>
</evidence>
<feature type="transmembrane region" description="Helical" evidence="2">
    <location>
        <begin position="12"/>
        <end position="29"/>
    </location>
</feature>
<proteinExistence type="predicted"/>
<sequence>MTDPRAANAQRGYIMFFVFFFLLLTANDFTPAKTRRNQRANGGRDGQGIKGEIGARGATRTEEVRDKVIIDLSESNAALEVENRLLRASVIGLRTALTKHEGGAAEAKAFDEAYNLTSLSLGENDREGGVLQLKGRNALANAGVAKEDAENEIPGELAGASRRILRNLRQSLADGTAA</sequence>
<dbReference type="OrthoDB" id="2020896at2759"/>
<keyword evidence="2" id="KW-0472">Membrane</keyword>
<accession>A4RS99</accession>
<organism evidence="3 4">
    <name type="scientific">Ostreococcus lucimarinus (strain CCE9901)</name>
    <dbReference type="NCBI Taxonomy" id="436017"/>
    <lineage>
        <taxon>Eukaryota</taxon>
        <taxon>Viridiplantae</taxon>
        <taxon>Chlorophyta</taxon>
        <taxon>Mamiellophyceae</taxon>
        <taxon>Mamiellales</taxon>
        <taxon>Bathycoccaceae</taxon>
        <taxon>Ostreococcus</taxon>
    </lineage>
</organism>
<feature type="region of interest" description="Disordered" evidence="1">
    <location>
        <begin position="34"/>
        <end position="54"/>
    </location>
</feature>
<evidence type="ECO:0000313" key="3">
    <source>
        <dbReference type="EMBL" id="ABO94332.1"/>
    </source>
</evidence>
<dbReference type="HOGENOM" id="CLU_1513010_0_0_1"/>
<dbReference type="Proteomes" id="UP000001568">
    <property type="component" value="Chromosome 1"/>
</dbReference>
<keyword evidence="2" id="KW-1133">Transmembrane helix</keyword>
<dbReference type="KEGG" id="olu:OSTLU_29292"/>
<name>A4RS99_OSTLU</name>
<dbReference type="Gramene" id="ABO94332">
    <property type="protein sequence ID" value="ABO94332"/>
    <property type="gene ID" value="OSTLU_29292"/>
</dbReference>
<dbReference type="RefSeq" id="XP_001416040.1">
    <property type="nucleotide sequence ID" value="XM_001416003.1"/>
</dbReference>
<keyword evidence="2" id="KW-0812">Transmembrane</keyword>
<evidence type="ECO:0000256" key="1">
    <source>
        <dbReference type="SAM" id="MobiDB-lite"/>
    </source>
</evidence>
<protein>
    <submittedName>
        <fullName evidence="3">Uncharacterized protein</fullName>
    </submittedName>
</protein>
<dbReference type="AlphaFoldDB" id="A4RS99"/>
<evidence type="ECO:0000256" key="2">
    <source>
        <dbReference type="SAM" id="Phobius"/>
    </source>
</evidence>
<dbReference type="GeneID" id="4999977"/>
<keyword evidence="4" id="KW-1185">Reference proteome</keyword>
<dbReference type="EMBL" id="CP000581">
    <property type="protein sequence ID" value="ABO94332.1"/>
    <property type="molecule type" value="Genomic_DNA"/>
</dbReference>
<reference evidence="3 4" key="1">
    <citation type="journal article" date="2007" name="Proc. Natl. Acad. Sci. U.S.A.">
        <title>The tiny eukaryote Ostreococcus provides genomic insights into the paradox of plankton speciation.</title>
        <authorList>
            <person name="Palenik B."/>
            <person name="Grimwood J."/>
            <person name="Aerts A."/>
            <person name="Rouze P."/>
            <person name="Salamov A."/>
            <person name="Putnam N."/>
            <person name="Dupont C."/>
            <person name="Jorgensen R."/>
            <person name="Derelle E."/>
            <person name="Rombauts S."/>
            <person name="Zhou K."/>
            <person name="Otillar R."/>
            <person name="Merchant S.S."/>
            <person name="Podell S."/>
            <person name="Gaasterland T."/>
            <person name="Napoli C."/>
            <person name="Gendler K."/>
            <person name="Manuell A."/>
            <person name="Tai V."/>
            <person name="Vallon O."/>
            <person name="Piganeau G."/>
            <person name="Jancek S."/>
            <person name="Heijde M."/>
            <person name="Jabbari K."/>
            <person name="Bowler C."/>
            <person name="Lohr M."/>
            <person name="Robbens S."/>
            <person name="Werner G."/>
            <person name="Dubchak I."/>
            <person name="Pazour G.J."/>
            <person name="Ren Q."/>
            <person name="Paulsen I."/>
            <person name="Delwiche C."/>
            <person name="Schmutz J."/>
            <person name="Rokhsar D."/>
            <person name="Van de Peer Y."/>
            <person name="Moreau H."/>
            <person name="Grigoriev I.V."/>
        </authorList>
    </citation>
    <scope>NUCLEOTIDE SEQUENCE [LARGE SCALE GENOMIC DNA]</scope>
    <source>
        <strain evidence="3 4">CCE9901</strain>
    </source>
</reference>